<name>A0ABD2JAB2_9BILA</name>
<dbReference type="Gene3D" id="1.20.58.760">
    <property type="entry name" value="Peptidase M41"/>
    <property type="match status" value="1"/>
</dbReference>
<dbReference type="InterPro" id="IPR037219">
    <property type="entry name" value="Peptidase_M41-like"/>
</dbReference>
<evidence type="ECO:0000313" key="1">
    <source>
        <dbReference type="EMBL" id="KAL3087553.1"/>
    </source>
</evidence>
<dbReference type="AlphaFoldDB" id="A0ABD2JAB2"/>
<dbReference type="EMBL" id="JBICBT010001017">
    <property type="protein sequence ID" value="KAL3087553.1"/>
    <property type="molecule type" value="Genomic_DNA"/>
</dbReference>
<proteinExistence type="predicted"/>
<gene>
    <name evidence="1" type="ORF">niasHT_024946</name>
</gene>
<keyword evidence="2" id="KW-1185">Reference proteome</keyword>
<reference evidence="1 2" key="1">
    <citation type="submission" date="2024-10" db="EMBL/GenBank/DDBJ databases">
        <authorList>
            <person name="Kim D."/>
        </authorList>
    </citation>
    <scope>NUCLEOTIDE SEQUENCE [LARGE SCALE GENOMIC DNA]</scope>
    <source>
        <strain evidence="1">BH-2024</strain>
    </source>
</reference>
<accession>A0ABD2JAB2</accession>
<comment type="caution">
    <text evidence="1">The sequence shown here is derived from an EMBL/GenBank/DDBJ whole genome shotgun (WGS) entry which is preliminary data.</text>
</comment>
<dbReference type="Proteomes" id="UP001620626">
    <property type="component" value="Unassembled WGS sequence"/>
</dbReference>
<organism evidence="1 2">
    <name type="scientific">Heterodera trifolii</name>
    <dbReference type="NCBI Taxonomy" id="157864"/>
    <lineage>
        <taxon>Eukaryota</taxon>
        <taxon>Metazoa</taxon>
        <taxon>Ecdysozoa</taxon>
        <taxon>Nematoda</taxon>
        <taxon>Chromadorea</taxon>
        <taxon>Rhabditida</taxon>
        <taxon>Tylenchina</taxon>
        <taxon>Tylenchomorpha</taxon>
        <taxon>Tylenchoidea</taxon>
        <taxon>Heteroderidae</taxon>
        <taxon>Heteroderinae</taxon>
        <taxon>Heterodera</taxon>
    </lineage>
</organism>
<protein>
    <submittedName>
        <fullName evidence="1">Uncharacterized protein</fullName>
    </submittedName>
</protein>
<sequence length="127" mass="14822">MWLSRYADRVSSVTIERTSDSFGRTRFWAKACYTYDQLFSRLIASIAGEEAEIMFFGQGTPTEGLKTDRDEMNNMAQAWVVQKKTLKDIFVTVLYRTTPNVQLVISQLIAKARRTFRENFDTEEMRQ</sequence>
<dbReference type="SUPFAM" id="SSF140990">
    <property type="entry name" value="FtsH protease domain-like"/>
    <property type="match status" value="1"/>
</dbReference>
<evidence type="ECO:0000313" key="2">
    <source>
        <dbReference type="Proteomes" id="UP001620626"/>
    </source>
</evidence>